<keyword evidence="2" id="KW-0732">Signal</keyword>
<keyword evidence="12" id="KW-1185">Reference proteome</keyword>
<dbReference type="KEGG" id="ccha:ELD05_11470"/>
<dbReference type="CDD" id="cd02860">
    <property type="entry name" value="E_set_Pullulanase"/>
    <property type="match status" value="1"/>
</dbReference>
<dbReference type="InterPro" id="IPR011840">
    <property type="entry name" value="PulA_typeI"/>
</dbReference>
<dbReference type="NCBIfam" id="TIGR02104">
    <property type="entry name" value="pulA_typeI"/>
    <property type="match status" value="1"/>
</dbReference>
<evidence type="ECO:0000256" key="4">
    <source>
        <dbReference type="ARBA" id="ARBA00022837"/>
    </source>
</evidence>
<dbReference type="Pfam" id="PF02922">
    <property type="entry name" value="CBM_48"/>
    <property type="match status" value="1"/>
</dbReference>
<evidence type="ECO:0000256" key="6">
    <source>
        <dbReference type="ARBA" id="ARBA00023965"/>
    </source>
</evidence>
<dbReference type="InterPro" id="IPR013783">
    <property type="entry name" value="Ig-like_fold"/>
</dbReference>
<accession>A0A3T0D8C3</accession>
<dbReference type="EC" id="3.2.1.41" evidence="7"/>
<evidence type="ECO:0000256" key="2">
    <source>
        <dbReference type="ARBA" id="ARBA00022729"/>
    </source>
</evidence>
<keyword evidence="3 11" id="KW-0378">Hydrolase</keyword>
<dbReference type="SMART" id="SM01065">
    <property type="entry name" value="CBM_2"/>
    <property type="match status" value="1"/>
</dbReference>
<dbReference type="InterPro" id="IPR002044">
    <property type="entry name" value="CBM20"/>
</dbReference>
<dbReference type="PANTHER" id="PTHR43002">
    <property type="entry name" value="GLYCOGEN DEBRANCHING ENZYME"/>
    <property type="match status" value="1"/>
</dbReference>
<dbReference type="InterPro" id="IPR014756">
    <property type="entry name" value="Ig_E-set"/>
</dbReference>
<dbReference type="GO" id="GO:0005975">
    <property type="term" value="P:carbohydrate metabolic process"/>
    <property type="evidence" value="ECO:0007669"/>
    <property type="project" value="InterPro"/>
</dbReference>
<evidence type="ECO:0000256" key="9">
    <source>
        <dbReference type="ARBA" id="ARBA00031076"/>
    </source>
</evidence>
<keyword evidence="5 11" id="KW-0326">Glycosidase</keyword>
<gene>
    <name evidence="11" type="primary">pulA</name>
    <name evidence="11" type="ORF">ELD05_11470</name>
</gene>
<comment type="similarity">
    <text evidence="1">Belongs to the glycosyl hydrolase 13 family.</text>
</comment>
<name>A0A3T0D8C3_9FIRM</name>
<dbReference type="PROSITE" id="PS51166">
    <property type="entry name" value="CBM20"/>
    <property type="match status" value="1"/>
</dbReference>
<evidence type="ECO:0000256" key="7">
    <source>
        <dbReference type="ARBA" id="ARBA00024062"/>
    </source>
</evidence>
<evidence type="ECO:0000256" key="5">
    <source>
        <dbReference type="ARBA" id="ARBA00023295"/>
    </source>
</evidence>
<dbReference type="Pfam" id="PF03714">
    <property type="entry name" value="PUD"/>
    <property type="match status" value="1"/>
</dbReference>
<dbReference type="GO" id="GO:2001070">
    <property type="term" value="F:starch binding"/>
    <property type="evidence" value="ECO:0007669"/>
    <property type="project" value="InterPro"/>
</dbReference>
<evidence type="ECO:0000313" key="11">
    <source>
        <dbReference type="EMBL" id="AZT91199.1"/>
    </source>
</evidence>
<evidence type="ECO:0000259" key="10">
    <source>
        <dbReference type="PROSITE" id="PS51166"/>
    </source>
</evidence>
<evidence type="ECO:0000313" key="12">
    <source>
        <dbReference type="Proteomes" id="UP000282930"/>
    </source>
</evidence>
<dbReference type="EMBL" id="CP034791">
    <property type="protein sequence ID" value="AZT91199.1"/>
    <property type="molecule type" value="Genomic_DNA"/>
</dbReference>
<organism evidence="11 12">
    <name type="scientific">Caldicellulosiruptor changbaiensis</name>
    <dbReference type="NCBI Taxonomy" id="1222016"/>
    <lineage>
        <taxon>Bacteria</taxon>
        <taxon>Bacillati</taxon>
        <taxon>Bacillota</taxon>
        <taxon>Bacillota incertae sedis</taxon>
        <taxon>Caldicellulosiruptorales</taxon>
        <taxon>Caldicellulosiruptoraceae</taxon>
        <taxon>Caldicellulosiruptor</taxon>
    </lineage>
</organism>
<reference evidence="11 12" key="1">
    <citation type="submission" date="2018-12" db="EMBL/GenBank/DDBJ databases">
        <title>Genome sequence from the cellulolytic species, Caldicellulosiruptor changbaiensis.</title>
        <authorList>
            <person name="Blumer-Schuette S.E."/>
            <person name="Mendoza C."/>
        </authorList>
    </citation>
    <scope>NUCLEOTIDE SEQUENCE [LARGE SCALE GENOMIC DNA]</scope>
    <source>
        <strain evidence="11 12">CBS-Z</strain>
    </source>
</reference>
<feature type="domain" description="CBM20" evidence="10">
    <location>
        <begin position="1020"/>
        <end position="1135"/>
    </location>
</feature>
<dbReference type="SUPFAM" id="SSF49452">
    <property type="entry name" value="Starch-binding domain-like"/>
    <property type="match status" value="2"/>
</dbReference>
<dbReference type="AlphaFoldDB" id="A0A3T0D8C3"/>
<dbReference type="CDD" id="cd11341">
    <property type="entry name" value="AmyAc_Pullulanase_LD-like"/>
    <property type="match status" value="1"/>
</dbReference>
<dbReference type="Pfam" id="PF00128">
    <property type="entry name" value="Alpha-amylase"/>
    <property type="match status" value="1"/>
</dbReference>
<dbReference type="InterPro" id="IPR013780">
    <property type="entry name" value="Glyco_hydro_b"/>
</dbReference>
<dbReference type="CDD" id="cd10315">
    <property type="entry name" value="CBM41_pullulanase"/>
    <property type="match status" value="1"/>
</dbReference>
<evidence type="ECO:0000256" key="8">
    <source>
        <dbReference type="ARBA" id="ARBA00029618"/>
    </source>
</evidence>
<dbReference type="RefSeq" id="WP_127352535.1">
    <property type="nucleotide sequence ID" value="NZ_CP034791.1"/>
</dbReference>
<dbReference type="Pfam" id="PF21653">
    <property type="entry name" value="pulA_all-beta"/>
    <property type="match status" value="1"/>
</dbReference>
<dbReference type="InterPro" id="IPR049117">
    <property type="entry name" value="pulA_all-beta"/>
</dbReference>
<sequence length="1136" mass="127866">MIKINLSKRLTALLITLTFLVSIVLPLSTLAASEKTTLIIHYYRYNEDYQGWNLWIWPVEPVGAEGKAYEFTSKDDFGVKAVVELPGKITKVGIIVRKGNWEAKDVAFDRFISNINGTKEVWLIEGEEQIYTSQPQKTPKMTAFIDGLNTIVVKLAKKADILPNNKTQGFKVTAFYEEIPIKKVEPVLPKINKNFKPEEAGYELIDGGTKVRFILKPGAGDFKFTDTTGKLDVYVSGTMNDWGGTASPEGKYKPLPEWKMTWNAQKGYYELVKELGKDGVVIGAKFKFTSWDGTSAKWYPDGMGNDKVIEELYTGNEKITKVDTFKITTEEELEPQVPYVISKDGFKSAIAQARDILDNPKYYYKGNDLGLVYTKSYSTFRLWAPTAIAVILRLYDDYKTTKYKEYEMEQSVNGTWYLKIKGDLKGKYYQYEVWHASNSLTDDSIRKYVVPDPYSRATSANSERTLIFDPKDTNPVGWEKDTFIKLENQEDAIIYETHVRDFTIDASSGIRPEFRGKYLGFTQTGTKGPNGVKTGIDHLKELGITHVHLLPTYDFGSVDETNPDKSYNWGYDPVLYQNVEGSYATNPNTIARIKEYKQMVMALHKAGIGVIQDVVFNHTFQIGDAKFSIFDKIVPGYFYRKDKDGNYSNASGCGNEVATEKPMVRKFIIDTLVYLTKEYHIDGFRFDLMAAINRVTMAKAQEEVRKINPSAVIYGEGWMAGASPLDPSLRMEIGSFNQAGLHIGLFNDRIREAIRGNLDNESKGFMQGNYSYRLEDLKRGIQGGLGDFAKDPDECINYVSAHDNLTLWDKLQKSVPNEPDYIKDKMGRLANAIVLTAQGVPFLHGGVEFNRTKYMNNNSYNAGDKINKYDWSLKAKWINTFKYYQGLITLRKAHPAFRMTTAADIQKYLTFIQTPKGTLGYRLTYPKDTWNDIIVVYNSTKKVQEVTLPEGNWVVVANGDEVGTTPIKNLTNFVAGKALVAPISMFVAYKSNEFPQGFTKVTGKDPVSLESSSTVAVPKVYGNGNIEVTFKVKVPAGTDDDVIYLAGSFGKAGLSDWNPGDKDGAIELVRLQDGTYTVTVKLNAGETFEYKYTRGSWSTVEKGANKEEIENRKLTVKDEGGGKMTVNDTVLNWADK</sequence>
<dbReference type="Gene3D" id="2.60.40.1180">
    <property type="entry name" value="Golgi alpha-mannosidase II"/>
    <property type="match status" value="1"/>
</dbReference>
<dbReference type="Gene3D" id="3.20.20.80">
    <property type="entry name" value="Glycosidases"/>
    <property type="match status" value="1"/>
</dbReference>
<dbReference type="SUPFAM" id="SSF81296">
    <property type="entry name" value="E set domains"/>
    <property type="match status" value="1"/>
</dbReference>
<dbReference type="Proteomes" id="UP000282930">
    <property type="component" value="Chromosome"/>
</dbReference>
<proteinExistence type="inferred from homology"/>
<dbReference type="InterPro" id="IPR005323">
    <property type="entry name" value="CBM41_pullulanase"/>
</dbReference>
<dbReference type="InterPro" id="IPR017853">
    <property type="entry name" value="GH"/>
</dbReference>
<dbReference type="SUPFAM" id="SSF51445">
    <property type="entry name" value="(Trans)glycosidases"/>
    <property type="match status" value="1"/>
</dbReference>
<comment type="catalytic activity">
    <reaction evidence="6">
        <text>Hydrolysis of (1-&gt;6)-alpha-D-glucosidic linkages in pullulan, amylopectin and glycogen, and in the alpha- and beta-limit dextrins of amylopectin and glycogen.</text>
        <dbReference type="EC" id="3.2.1.41"/>
    </reaction>
</comment>
<evidence type="ECO:0000256" key="1">
    <source>
        <dbReference type="ARBA" id="ARBA00008061"/>
    </source>
</evidence>
<protein>
    <recommendedName>
        <fullName evidence="7">pullulanase</fullName>
        <ecNumber evidence="7">3.2.1.41</ecNumber>
    </recommendedName>
    <alternativeName>
        <fullName evidence="8">Alpha-dextrin endo-1,6-alpha-glucosidase</fullName>
    </alternativeName>
    <alternativeName>
        <fullName evidence="9">Pullulan 6-glucanohydrolase</fullName>
    </alternativeName>
</protein>
<evidence type="ECO:0000256" key="3">
    <source>
        <dbReference type="ARBA" id="ARBA00022801"/>
    </source>
</evidence>
<dbReference type="InterPro" id="IPR004193">
    <property type="entry name" value="Glyco_hydro_13_N"/>
</dbReference>
<dbReference type="InterPro" id="IPR013784">
    <property type="entry name" value="Carb-bd-like_fold"/>
</dbReference>
<dbReference type="InterPro" id="IPR006047">
    <property type="entry name" value="GH13_cat_dom"/>
</dbReference>
<dbReference type="Gene3D" id="2.60.40.1110">
    <property type="match status" value="1"/>
</dbReference>
<keyword evidence="4" id="KW-0106">Calcium</keyword>
<dbReference type="GO" id="GO:0051060">
    <property type="term" value="F:pullulanase activity"/>
    <property type="evidence" value="ECO:0007669"/>
    <property type="project" value="UniProtKB-EC"/>
</dbReference>
<dbReference type="SMART" id="SM00642">
    <property type="entry name" value="Aamy"/>
    <property type="match status" value="1"/>
</dbReference>
<dbReference type="Gene3D" id="2.60.40.10">
    <property type="entry name" value="Immunoglobulins"/>
    <property type="match status" value="2"/>
</dbReference>
<dbReference type="Pfam" id="PF00686">
    <property type="entry name" value="CBM_20"/>
    <property type="match status" value="1"/>
</dbReference>